<comment type="caution">
    <text evidence="2">The sequence shown here is derived from an EMBL/GenBank/DDBJ whole genome shotgun (WGS) entry which is preliminary data.</text>
</comment>
<dbReference type="Proteomes" id="UP001550850">
    <property type="component" value="Unassembled WGS sequence"/>
</dbReference>
<evidence type="ECO:0008006" key="4">
    <source>
        <dbReference type="Google" id="ProtNLM"/>
    </source>
</evidence>
<dbReference type="RefSeq" id="WP_108954725.1">
    <property type="nucleotide sequence ID" value="NZ_BEVZ01000004.1"/>
</dbReference>
<feature type="compositionally biased region" description="Basic and acidic residues" evidence="1">
    <location>
        <begin position="24"/>
        <end position="38"/>
    </location>
</feature>
<evidence type="ECO:0000313" key="3">
    <source>
        <dbReference type="Proteomes" id="UP001550850"/>
    </source>
</evidence>
<sequence>MGVDEPTVRFGDVSGSTFAVGSHARAETHHHAHPREQAEDQELLEAIRRLRAELAGRPESPAIAGINEAVDEAEEEITRTGRAGDDRRARLRDSLRSAEGVTTWISAAATVAAMLGIGGA</sequence>
<proteinExistence type="predicted"/>
<reference evidence="2 3" key="1">
    <citation type="submission" date="2024-06" db="EMBL/GenBank/DDBJ databases">
        <title>The Natural Products Discovery Center: Release of the First 8490 Sequenced Strains for Exploring Actinobacteria Biosynthetic Diversity.</title>
        <authorList>
            <person name="Kalkreuter E."/>
            <person name="Kautsar S.A."/>
            <person name="Yang D."/>
            <person name="Bader C.D."/>
            <person name="Teijaro C.N."/>
            <person name="Fluegel L."/>
            <person name="Davis C.M."/>
            <person name="Simpson J.R."/>
            <person name="Lauterbach L."/>
            <person name="Steele A.D."/>
            <person name="Gui C."/>
            <person name="Meng S."/>
            <person name="Li G."/>
            <person name="Viehrig K."/>
            <person name="Ye F."/>
            <person name="Su P."/>
            <person name="Kiefer A.F."/>
            <person name="Nichols A."/>
            <person name="Cepeda A.J."/>
            <person name="Yan W."/>
            <person name="Fan B."/>
            <person name="Jiang Y."/>
            <person name="Adhikari A."/>
            <person name="Zheng C.-J."/>
            <person name="Schuster L."/>
            <person name="Cowan T.M."/>
            <person name="Smanski M.J."/>
            <person name="Chevrette M.G."/>
            <person name="De Carvalho L.P.S."/>
            <person name="Shen B."/>
        </authorList>
    </citation>
    <scope>NUCLEOTIDE SEQUENCE [LARGE SCALE GENOMIC DNA]</scope>
    <source>
        <strain evidence="2 3">NPDC038104</strain>
    </source>
</reference>
<gene>
    <name evidence="2" type="ORF">AB0E65_15030</name>
</gene>
<accession>A0ABV2YIH4</accession>
<feature type="region of interest" description="Disordered" evidence="1">
    <location>
        <begin position="20"/>
        <end position="40"/>
    </location>
</feature>
<organism evidence="2 3">
    <name type="scientific">Streptomyces fragilis</name>
    <dbReference type="NCBI Taxonomy" id="67301"/>
    <lineage>
        <taxon>Bacteria</taxon>
        <taxon>Bacillati</taxon>
        <taxon>Actinomycetota</taxon>
        <taxon>Actinomycetes</taxon>
        <taxon>Kitasatosporales</taxon>
        <taxon>Streptomycetaceae</taxon>
        <taxon>Streptomyces</taxon>
    </lineage>
</organism>
<name>A0ABV2YIH4_9ACTN</name>
<evidence type="ECO:0000313" key="2">
    <source>
        <dbReference type="EMBL" id="MEU3555511.1"/>
    </source>
</evidence>
<evidence type="ECO:0000256" key="1">
    <source>
        <dbReference type="SAM" id="MobiDB-lite"/>
    </source>
</evidence>
<dbReference type="EMBL" id="JBEZUR010000020">
    <property type="protein sequence ID" value="MEU3555511.1"/>
    <property type="molecule type" value="Genomic_DNA"/>
</dbReference>
<protein>
    <recommendedName>
        <fullName evidence="4">DUF3618 domain-containing protein</fullName>
    </recommendedName>
</protein>
<keyword evidence="3" id="KW-1185">Reference proteome</keyword>